<evidence type="ECO:0000256" key="2">
    <source>
        <dbReference type="SAM" id="SignalP"/>
    </source>
</evidence>
<gene>
    <name evidence="3" type="ORF">T440DRAFT_510211</name>
</gene>
<sequence length="318" mass="35277">MRFTLPVLALAAMAVAMATPAENSKQVANTKQIENGELRNCVYGYRYCGITLLSTGETSLTSPPYMVLPNSEKTDLSLGDYQGEIIDALRLANQPTEQENSVGRSSYSSGMQKVWVSSLYRGLLSIGLPAQLPSPVLHTKEFQGSHYKARQDPKLEQEIAALEASKLQQLRVLEKVNRESKETAGSFRDTVVELESELETLKARITQLSEDLKTVRADATEVLEHLPGDVAKIEKELEFLETTTNKEQGELRRPTKIWQQCLRNGLLLPWTLLARRSWMIELSTETGFLQLQTASGTDVQNEPVAGAVATCFNNAHGH</sequence>
<feature type="coiled-coil region" evidence="1">
    <location>
        <begin position="184"/>
        <end position="250"/>
    </location>
</feature>
<name>A0A6A7AVM8_9PLEO</name>
<feature type="signal peptide" evidence="2">
    <location>
        <begin position="1"/>
        <end position="18"/>
    </location>
</feature>
<keyword evidence="4" id="KW-1185">Reference proteome</keyword>
<evidence type="ECO:0000313" key="3">
    <source>
        <dbReference type="EMBL" id="KAF2847351.1"/>
    </source>
</evidence>
<protein>
    <submittedName>
        <fullName evidence="3">Uncharacterized protein</fullName>
    </submittedName>
</protein>
<dbReference type="AlphaFoldDB" id="A0A6A7AVM8"/>
<reference evidence="3" key="1">
    <citation type="submission" date="2020-01" db="EMBL/GenBank/DDBJ databases">
        <authorList>
            <consortium name="DOE Joint Genome Institute"/>
            <person name="Haridas S."/>
            <person name="Albert R."/>
            <person name="Binder M."/>
            <person name="Bloem J."/>
            <person name="Labutti K."/>
            <person name="Salamov A."/>
            <person name="Andreopoulos B."/>
            <person name="Baker S.E."/>
            <person name="Barry K."/>
            <person name="Bills G."/>
            <person name="Bluhm B.H."/>
            <person name="Cannon C."/>
            <person name="Castanera R."/>
            <person name="Culley D.E."/>
            <person name="Daum C."/>
            <person name="Ezra D."/>
            <person name="Gonzalez J.B."/>
            <person name="Henrissat B."/>
            <person name="Kuo A."/>
            <person name="Liang C."/>
            <person name="Lipzen A."/>
            <person name="Lutzoni F."/>
            <person name="Magnuson J."/>
            <person name="Mondo S."/>
            <person name="Nolan M."/>
            <person name="Ohm R."/>
            <person name="Pangilinan J."/>
            <person name="Park H.-J."/>
            <person name="Ramirez L."/>
            <person name="Alfaro M."/>
            <person name="Sun H."/>
            <person name="Tritt A."/>
            <person name="Yoshinaga Y."/>
            <person name="Zwiers L.-H."/>
            <person name="Turgeon B.G."/>
            <person name="Goodwin S.B."/>
            <person name="Spatafora J.W."/>
            <person name="Crous P.W."/>
            <person name="Grigoriev I.V."/>
        </authorList>
    </citation>
    <scope>NUCLEOTIDE SEQUENCE</scope>
    <source>
        <strain evidence="3">IPT5</strain>
    </source>
</reference>
<proteinExistence type="predicted"/>
<keyword evidence="2" id="KW-0732">Signal</keyword>
<keyword evidence="1" id="KW-0175">Coiled coil</keyword>
<accession>A0A6A7AVM8</accession>
<organism evidence="3 4">
    <name type="scientific">Plenodomus tracheiphilus IPT5</name>
    <dbReference type="NCBI Taxonomy" id="1408161"/>
    <lineage>
        <taxon>Eukaryota</taxon>
        <taxon>Fungi</taxon>
        <taxon>Dikarya</taxon>
        <taxon>Ascomycota</taxon>
        <taxon>Pezizomycotina</taxon>
        <taxon>Dothideomycetes</taxon>
        <taxon>Pleosporomycetidae</taxon>
        <taxon>Pleosporales</taxon>
        <taxon>Pleosporineae</taxon>
        <taxon>Leptosphaeriaceae</taxon>
        <taxon>Plenodomus</taxon>
    </lineage>
</organism>
<evidence type="ECO:0000313" key="4">
    <source>
        <dbReference type="Proteomes" id="UP000799423"/>
    </source>
</evidence>
<dbReference type="Proteomes" id="UP000799423">
    <property type="component" value="Unassembled WGS sequence"/>
</dbReference>
<dbReference type="EMBL" id="MU006326">
    <property type="protein sequence ID" value="KAF2847351.1"/>
    <property type="molecule type" value="Genomic_DNA"/>
</dbReference>
<feature type="chain" id="PRO_5025547606" evidence="2">
    <location>
        <begin position="19"/>
        <end position="318"/>
    </location>
</feature>
<evidence type="ECO:0000256" key="1">
    <source>
        <dbReference type="SAM" id="Coils"/>
    </source>
</evidence>